<dbReference type="Gene3D" id="1.20.1220.20">
    <property type="entry name" value="Uncharcterised protein PF01724"/>
    <property type="match status" value="1"/>
</dbReference>
<dbReference type="EMBL" id="JADBEO010000032">
    <property type="protein sequence ID" value="MDR4307781.1"/>
    <property type="molecule type" value="Genomic_DNA"/>
</dbReference>
<dbReference type="InterPro" id="IPR002636">
    <property type="entry name" value="DUF29"/>
</dbReference>
<accession>A0ABU1DI21</accession>
<dbReference type="PANTHER" id="PTHR34235">
    <property type="entry name" value="SLR1203 PROTEIN-RELATED"/>
    <property type="match status" value="1"/>
</dbReference>
<gene>
    <name evidence="1" type="ORF">IHQ68_14245</name>
</gene>
<organism evidence="1 2">
    <name type="scientific">Chelatococcus sambhunathii</name>
    <dbReference type="NCBI Taxonomy" id="363953"/>
    <lineage>
        <taxon>Bacteria</taxon>
        <taxon>Pseudomonadati</taxon>
        <taxon>Pseudomonadota</taxon>
        <taxon>Alphaproteobacteria</taxon>
        <taxon>Hyphomicrobiales</taxon>
        <taxon>Chelatococcaceae</taxon>
        <taxon>Chelatococcus</taxon>
    </lineage>
</organism>
<dbReference type="Proteomes" id="UP001181622">
    <property type="component" value="Unassembled WGS sequence"/>
</dbReference>
<evidence type="ECO:0000313" key="2">
    <source>
        <dbReference type="Proteomes" id="UP001181622"/>
    </source>
</evidence>
<dbReference type="RefSeq" id="WP_309392974.1">
    <property type="nucleotide sequence ID" value="NZ_JADBEO010000032.1"/>
</dbReference>
<protein>
    <submittedName>
        <fullName evidence="1">DUF29 domain-containing protein</fullName>
    </submittedName>
</protein>
<evidence type="ECO:0000313" key="1">
    <source>
        <dbReference type="EMBL" id="MDR4307781.1"/>
    </source>
</evidence>
<dbReference type="Pfam" id="PF01724">
    <property type="entry name" value="DUF29"/>
    <property type="match status" value="1"/>
</dbReference>
<reference evidence="1" key="1">
    <citation type="submission" date="2020-10" db="EMBL/GenBank/DDBJ databases">
        <authorList>
            <person name="Abbas A."/>
            <person name="Razzaq R."/>
            <person name="Waqas M."/>
            <person name="Abbas N."/>
            <person name="Nielsen T.K."/>
            <person name="Hansen L.H."/>
            <person name="Hussain S."/>
            <person name="Shahid M."/>
        </authorList>
    </citation>
    <scope>NUCLEOTIDE SEQUENCE</scope>
    <source>
        <strain evidence="1">S14</strain>
    </source>
</reference>
<keyword evidence="2" id="KW-1185">Reference proteome</keyword>
<name>A0ABU1DI21_9HYPH</name>
<proteinExistence type="predicted"/>
<dbReference type="PANTHER" id="PTHR34235:SF3">
    <property type="entry name" value="SLR1203 PROTEIN"/>
    <property type="match status" value="1"/>
</dbReference>
<comment type="caution">
    <text evidence="1">The sequence shown here is derived from an EMBL/GenBank/DDBJ whole genome shotgun (WGS) entry which is preliminary data.</text>
</comment>
<sequence>MSDVADYDTDILLWSERQAALLRDLKARAGAVPNELDLENVAEEIESVGRAEFRAFESYLTQIFVHLMKAASNADPSLRTDWETEILNFQIEAIKAVTPSMLHRLDVQDVWKYATLKARNALKRYGESLDGVPAFCPFEPEIFLVDSVLDLAPLLDAMRQQAERETRPD</sequence>